<gene>
    <name evidence="1" type="ORF">AD945_02485</name>
</gene>
<organism evidence="1 2">
    <name type="scientific">Gluconobacter albidus</name>
    <dbReference type="NCBI Taxonomy" id="318683"/>
    <lineage>
        <taxon>Bacteria</taxon>
        <taxon>Pseudomonadati</taxon>
        <taxon>Pseudomonadota</taxon>
        <taxon>Alphaproteobacteria</taxon>
        <taxon>Acetobacterales</taxon>
        <taxon>Acetobacteraceae</taxon>
        <taxon>Gluconobacter</taxon>
    </lineage>
</organism>
<dbReference type="AlphaFoldDB" id="A0A149TMJ4"/>
<comment type="caution">
    <text evidence="1">The sequence shown here is derived from an EMBL/GenBank/DDBJ whole genome shotgun (WGS) entry which is preliminary data.</text>
</comment>
<accession>A0A149TMJ4</accession>
<dbReference type="RefSeq" id="WP_062106201.1">
    <property type="nucleotide sequence ID" value="NZ_LHZR01000083.1"/>
</dbReference>
<evidence type="ECO:0000313" key="2">
    <source>
        <dbReference type="Proteomes" id="UP000075636"/>
    </source>
</evidence>
<proteinExistence type="predicted"/>
<sequence>MSQLASDPTLTQTSVQATDLLVFLRPVLNAQGTVTGYAPCNIKASDLATSIVAMGLVQLGQTLPAAAPEGGGLWLDKGTFMCSPLTGSTSGAAADF</sequence>
<dbReference type="OrthoDB" id="7278959at2"/>
<reference evidence="1 2" key="1">
    <citation type="submission" date="2015-06" db="EMBL/GenBank/DDBJ databases">
        <title>Improved classification and identification of acetic acid bacteria using matrix-assisted laser desorption/ionization time-of-flight mass spectrometry; Gluconobacter nephelii and Gluconobacter uchimurae are later heterotypic synonyms of Gluconobacter japonicus and Gluconobacter oxydans, respectively.</title>
        <authorList>
            <person name="Li L."/>
            <person name="Cleenwerck I."/>
            <person name="De Vuyst L."/>
            <person name="Vandamme P."/>
        </authorList>
    </citation>
    <scope>NUCLEOTIDE SEQUENCE [LARGE SCALE GENOMIC DNA]</scope>
    <source>
        <strain evidence="1 2">LMG 1768</strain>
    </source>
</reference>
<dbReference type="Proteomes" id="UP000075636">
    <property type="component" value="Unassembled WGS sequence"/>
</dbReference>
<protein>
    <submittedName>
        <fullName evidence="1">Uncharacterized protein</fullName>
    </submittedName>
</protein>
<name>A0A149TMJ4_9PROT</name>
<dbReference type="PATRIC" id="fig|318683.6.peg.3409"/>
<dbReference type="EMBL" id="LHZR01000083">
    <property type="protein sequence ID" value="KXV50244.1"/>
    <property type="molecule type" value="Genomic_DNA"/>
</dbReference>
<evidence type="ECO:0000313" key="1">
    <source>
        <dbReference type="EMBL" id="KXV50244.1"/>
    </source>
</evidence>